<dbReference type="PROSITE" id="PS50097">
    <property type="entry name" value="BTB"/>
    <property type="match status" value="1"/>
</dbReference>
<name>A0AAV5UFH9_9BILA</name>
<reference evidence="2" key="1">
    <citation type="submission" date="2023-10" db="EMBL/GenBank/DDBJ databases">
        <title>Genome assembly of Pristionchus species.</title>
        <authorList>
            <person name="Yoshida K."/>
            <person name="Sommer R.J."/>
        </authorList>
    </citation>
    <scope>NUCLEOTIDE SEQUENCE</scope>
    <source>
        <strain evidence="2">RS0144</strain>
    </source>
</reference>
<dbReference type="Pfam" id="PF00651">
    <property type="entry name" value="BTB"/>
    <property type="match status" value="1"/>
</dbReference>
<dbReference type="AlphaFoldDB" id="A0AAV5UFH9"/>
<evidence type="ECO:0000313" key="2">
    <source>
        <dbReference type="EMBL" id="GMT05756.1"/>
    </source>
</evidence>
<proteinExistence type="predicted"/>
<dbReference type="Gene3D" id="3.30.710.10">
    <property type="entry name" value="Potassium Channel Kv1.1, Chain A"/>
    <property type="match status" value="1"/>
</dbReference>
<dbReference type="SUPFAM" id="SSF54695">
    <property type="entry name" value="POZ domain"/>
    <property type="match status" value="1"/>
</dbReference>
<dbReference type="InterPro" id="IPR011333">
    <property type="entry name" value="SKP1/BTB/POZ_sf"/>
</dbReference>
<keyword evidence="3" id="KW-1185">Reference proteome</keyword>
<dbReference type="InterPro" id="IPR000210">
    <property type="entry name" value="BTB/POZ_dom"/>
</dbReference>
<feature type="domain" description="BTB" evidence="1">
    <location>
        <begin position="72"/>
        <end position="135"/>
    </location>
</feature>
<dbReference type="EMBL" id="BTSX01000006">
    <property type="protein sequence ID" value="GMT05756.1"/>
    <property type="molecule type" value="Genomic_DNA"/>
</dbReference>
<comment type="caution">
    <text evidence="2">The sequence shown here is derived from an EMBL/GenBank/DDBJ whole genome shotgun (WGS) entry which is preliminary data.</text>
</comment>
<dbReference type="CDD" id="cd18186">
    <property type="entry name" value="BTB_POZ_ZBTB_KLHL-like"/>
    <property type="match status" value="1"/>
</dbReference>
<accession>A0AAV5UFH9</accession>
<organism evidence="2 3">
    <name type="scientific">Pristionchus entomophagus</name>
    <dbReference type="NCBI Taxonomy" id="358040"/>
    <lineage>
        <taxon>Eukaryota</taxon>
        <taxon>Metazoa</taxon>
        <taxon>Ecdysozoa</taxon>
        <taxon>Nematoda</taxon>
        <taxon>Chromadorea</taxon>
        <taxon>Rhabditida</taxon>
        <taxon>Rhabditina</taxon>
        <taxon>Diplogasteromorpha</taxon>
        <taxon>Diplogasteroidea</taxon>
        <taxon>Neodiplogasteridae</taxon>
        <taxon>Pristionchus</taxon>
    </lineage>
</organism>
<sequence>MLLMHQISGIQCRDTKDFINQKGRGKFQVEYFPPVSKISVEAADDDEINDGEDTDEKVEMNLREMLDSELFSDCIIKVGTKSMKAHQCIIGPHSDMFKSMFFNEIIEVEEEIIDITLFMVFKVRAMIECMFTGSF</sequence>
<dbReference type="Proteomes" id="UP001432027">
    <property type="component" value="Unassembled WGS sequence"/>
</dbReference>
<gene>
    <name evidence="2" type="ORF">PENTCL1PPCAC_27930</name>
</gene>
<protein>
    <recommendedName>
        <fullName evidence="1">BTB domain-containing protein</fullName>
    </recommendedName>
</protein>
<evidence type="ECO:0000313" key="3">
    <source>
        <dbReference type="Proteomes" id="UP001432027"/>
    </source>
</evidence>
<evidence type="ECO:0000259" key="1">
    <source>
        <dbReference type="PROSITE" id="PS50097"/>
    </source>
</evidence>